<evidence type="ECO:0008006" key="3">
    <source>
        <dbReference type="Google" id="ProtNLM"/>
    </source>
</evidence>
<evidence type="ECO:0000313" key="1">
    <source>
        <dbReference type="EMBL" id="GGB70694.1"/>
    </source>
</evidence>
<dbReference type="PROSITE" id="PS51257">
    <property type="entry name" value="PROKAR_LIPOPROTEIN"/>
    <property type="match status" value="1"/>
</dbReference>
<comment type="caution">
    <text evidence="1">The sequence shown here is derived from an EMBL/GenBank/DDBJ whole genome shotgun (WGS) entry which is preliminary data.</text>
</comment>
<keyword evidence="2" id="KW-1185">Reference proteome</keyword>
<organism evidence="1 2">
    <name type="scientific">Flavobacterium suaedae</name>
    <dbReference type="NCBI Taxonomy" id="1767027"/>
    <lineage>
        <taxon>Bacteria</taxon>
        <taxon>Pseudomonadati</taxon>
        <taxon>Bacteroidota</taxon>
        <taxon>Flavobacteriia</taxon>
        <taxon>Flavobacteriales</taxon>
        <taxon>Flavobacteriaceae</taxon>
        <taxon>Flavobacterium</taxon>
    </lineage>
</organism>
<accession>A0ABQ1JNK7</accession>
<name>A0ABQ1JNK7_9FLAO</name>
<reference evidence="2" key="1">
    <citation type="journal article" date="2019" name="Int. J. Syst. Evol. Microbiol.">
        <title>The Global Catalogue of Microorganisms (GCM) 10K type strain sequencing project: providing services to taxonomists for standard genome sequencing and annotation.</title>
        <authorList>
            <consortium name="The Broad Institute Genomics Platform"/>
            <consortium name="The Broad Institute Genome Sequencing Center for Infectious Disease"/>
            <person name="Wu L."/>
            <person name="Ma J."/>
        </authorList>
    </citation>
    <scope>NUCLEOTIDE SEQUENCE [LARGE SCALE GENOMIC DNA]</scope>
    <source>
        <strain evidence="2">CGMCC 1.15461</strain>
    </source>
</reference>
<dbReference type="RefSeq" id="WP_188619989.1">
    <property type="nucleotide sequence ID" value="NZ_BMJE01000002.1"/>
</dbReference>
<gene>
    <name evidence="1" type="ORF">GCM10007424_08320</name>
</gene>
<proteinExistence type="predicted"/>
<protein>
    <recommendedName>
        <fullName evidence="3">Lipoprotein</fullName>
    </recommendedName>
</protein>
<sequence length="167" mass="18584">MIKYIVASVFMVFLFVSCNSEKKQKGTHPDMGLIVGKVEGNSFELMNTKLVEKEWSERVSPKGEVMAFKGFEIIKGTTQGDSEKDFYMLFARTDDGTTHVAALLTLVDGEFYFQKNETETGSVYTVIQCNGECNEGCLPIVINKGEGNYLSCSPCDNCLKTEKSIIQ</sequence>
<dbReference type="EMBL" id="BMJE01000002">
    <property type="protein sequence ID" value="GGB70694.1"/>
    <property type="molecule type" value="Genomic_DNA"/>
</dbReference>
<evidence type="ECO:0000313" key="2">
    <source>
        <dbReference type="Proteomes" id="UP000615760"/>
    </source>
</evidence>
<dbReference type="Proteomes" id="UP000615760">
    <property type="component" value="Unassembled WGS sequence"/>
</dbReference>